<dbReference type="InterPro" id="IPR017930">
    <property type="entry name" value="Myb_dom"/>
</dbReference>
<dbReference type="GO" id="GO:0005634">
    <property type="term" value="C:nucleus"/>
    <property type="evidence" value="ECO:0007669"/>
    <property type="project" value="UniProtKB-SubCell"/>
</dbReference>
<evidence type="ECO:0000256" key="4">
    <source>
        <dbReference type="ARBA" id="ARBA00023163"/>
    </source>
</evidence>
<evidence type="ECO:0000256" key="5">
    <source>
        <dbReference type="ARBA" id="ARBA00023242"/>
    </source>
</evidence>
<comment type="caution">
    <text evidence="10">The sequence shown here is derived from an EMBL/GenBank/DDBJ whole genome shotgun (WGS) entry which is preliminary data.</text>
</comment>
<dbReference type="PANTHER" id="PTHR12802:SF115">
    <property type="entry name" value="PROTEIN REVEILLE 8"/>
    <property type="match status" value="1"/>
</dbReference>
<protein>
    <recommendedName>
        <fullName evidence="12">MYB-related transcription factor LHY</fullName>
    </recommendedName>
</protein>
<evidence type="ECO:0000256" key="2">
    <source>
        <dbReference type="ARBA" id="ARBA00023015"/>
    </source>
</evidence>
<dbReference type="GO" id="GO:0003677">
    <property type="term" value="F:DNA binding"/>
    <property type="evidence" value="ECO:0007669"/>
    <property type="project" value="UniProtKB-KW"/>
</dbReference>
<dbReference type="PANTHER" id="PTHR12802">
    <property type="entry name" value="SWI/SNF COMPLEX-RELATED"/>
    <property type="match status" value="1"/>
</dbReference>
<evidence type="ECO:0000256" key="1">
    <source>
        <dbReference type="ARBA" id="ARBA00004123"/>
    </source>
</evidence>
<dbReference type="SMART" id="SM00717">
    <property type="entry name" value="SANT"/>
    <property type="match status" value="1"/>
</dbReference>
<dbReference type="PROSITE" id="PS51293">
    <property type="entry name" value="SANT"/>
    <property type="match status" value="1"/>
</dbReference>
<evidence type="ECO:0000313" key="10">
    <source>
        <dbReference type="EMBL" id="KAG6437379.1"/>
    </source>
</evidence>
<reference evidence="10" key="2">
    <citation type="submission" date="2020-08" db="EMBL/GenBank/DDBJ databases">
        <title>Plant Genome Project.</title>
        <authorList>
            <person name="Zhang R.-G."/>
        </authorList>
    </citation>
    <scope>NUCLEOTIDE SEQUENCE</scope>
    <source>
        <strain evidence="10">Huo1</strain>
        <tissue evidence="10">Leaf</tissue>
    </source>
</reference>
<keyword evidence="3" id="KW-0238">DNA-binding</keyword>
<evidence type="ECO:0000256" key="3">
    <source>
        <dbReference type="ARBA" id="ARBA00023125"/>
    </source>
</evidence>
<keyword evidence="2" id="KW-0805">Transcription regulation</keyword>
<feature type="domain" description="HTH myb-type" evidence="9">
    <location>
        <begin position="23"/>
        <end position="77"/>
    </location>
</feature>
<gene>
    <name evidence="10" type="ORF">SASPL_102294</name>
</gene>
<dbReference type="Gene3D" id="1.10.10.60">
    <property type="entry name" value="Homeodomain-like"/>
    <property type="match status" value="1"/>
</dbReference>
<evidence type="ECO:0000259" key="7">
    <source>
        <dbReference type="PROSITE" id="PS50090"/>
    </source>
</evidence>
<name>A0A8X8YTD7_SALSN</name>
<dbReference type="InterPro" id="IPR006447">
    <property type="entry name" value="Myb_dom_plants"/>
</dbReference>
<dbReference type="InterPro" id="IPR009057">
    <property type="entry name" value="Homeodomain-like_sf"/>
</dbReference>
<evidence type="ECO:0000259" key="9">
    <source>
        <dbReference type="PROSITE" id="PS51294"/>
    </source>
</evidence>
<evidence type="ECO:0008006" key="12">
    <source>
        <dbReference type="Google" id="ProtNLM"/>
    </source>
</evidence>
<proteinExistence type="predicted"/>
<feature type="domain" description="SANT" evidence="8">
    <location>
        <begin position="26"/>
        <end position="79"/>
    </location>
</feature>
<comment type="subcellular location">
    <subcellularLocation>
        <location evidence="1">Nucleus</location>
    </subcellularLocation>
</comment>
<dbReference type="FunFam" id="1.10.10.60:FF:000023">
    <property type="entry name" value="protein REVEILLE 6 isoform X1"/>
    <property type="match status" value="1"/>
</dbReference>
<keyword evidence="11" id="KW-1185">Reference proteome</keyword>
<evidence type="ECO:0000313" key="11">
    <source>
        <dbReference type="Proteomes" id="UP000298416"/>
    </source>
</evidence>
<dbReference type="InterPro" id="IPR017884">
    <property type="entry name" value="SANT_dom"/>
</dbReference>
<keyword evidence="4" id="KW-0804">Transcription</keyword>
<dbReference type="Proteomes" id="UP000298416">
    <property type="component" value="Unassembled WGS sequence"/>
</dbReference>
<evidence type="ECO:0000259" key="8">
    <source>
        <dbReference type="PROSITE" id="PS51293"/>
    </source>
</evidence>
<organism evidence="10">
    <name type="scientific">Salvia splendens</name>
    <name type="common">Scarlet sage</name>
    <dbReference type="NCBI Taxonomy" id="180675"/>
    <lineage>
        <taxon>Eukaryota</taxon>
        <taxon>Viridiplantae</taxon>
        <taxon>Streptophyta</taxon>
        <taxon>Embryophyta</taxon>
        <taxon>Tracheophyta</taxon>
        <taxon>Spermatophyta</taxon>
        <taxon>Magnoliopsida</taxon>
        <taxon>eudicotyledons</taxon>
        <taxon>Gunneridae</taxon>
        <taxon>Pentapetalae</taxon>
        <taxon>asterids</taxon>
        <taxon>lamiids</taxon>
        <taxon>Lamiales</taxon>
        <taxon>Lamiaceae</taxon>
        <taxon>Nepetoideae</taxon>
        <taxon>Mentheae</taxon>
        <taxon>Salviinae</taxon>
        <taxon>Salvia</taxon>
        <taxon>Salvia subgen. Calosphace</taxon>
        <taxon>core Calosphace</taxon>
    </lineage>
</organism>
<dbReference type="Pfam" id="PF24904">
    <property type="entry name" value="RVE6"/>
    <property type="match status" value="1"/>
</dbReference>
<dbReference type="Pfam" id="PF00249">
    <property type="entry name" value="Myb_DNA-binding"/>
    <property type="match status" value="1"/>
</dbReference>
<dbReference type="NCBIfam" id="TIGR01557">
    <property type="entry name" value="myb_SHAQKYF"/>
    <property type="match status" value="1"/>
</dbReference>
<dbReference type="AlphaFoldDB" id="A0A8X8YTD7"/>
<feature type="domain" description="Myb-like" evidence="7">
    <location>
        <begin position="23"/>
        <end position="73"/>
    </location>
</feature>
<dbReference type="GO" id="GO:0010468">
    <property type="term" value="P:regulation of gene expression"/>
    <property type="evidence" value="ECO:0007669"/>
    <property type="project" value="UniProtKB-ARBA"/>
</dbReference>
<dbReference type="CDD" id="cd00167">
    <property type="entry name" value="SANT"/>
    <property type="match status" value="1"/>
</dbReference>
<evidence type="ECO:0000256" key="6">
    <source>
        <dbReference type="SAM" id="MobiDB-lite"/>
    </source>
</evidence>
<dbReference type="SUPFAM" id="SSF46689">
    <property type="entry name" value="Homeodomain-like"/>
    <property type="match status" value="1"/>
</dbReference>
<dbReference type="PROSITE" id="PS50090">
    <property type="entry name" value="MYB_LIKE"/>
    <property type="match status" value="1"/>
</dbReference>
<feature type="region of interest" description="Disordered" evidence="6">
    <location>
        <begin position="1"/>
        <end position="28"/>
    </location>
</feature>
<keyword evidence="5" id="KW-0539">Nucleus</keyword>
<accession>A0A8X8YTD7</accession>
<dbReference type="InterPro" id="IPR001005">
    <property type="entry name" value="SANT/Myb"/>
</dbReference>
<sequence length="545" mass="61192">MNSNPPPSQLSDASAKKVRKPYTITKSRESWTEEEHDKFLEALHLFDRDWKKIEDFVASKTVIQIRSHAQKYFLKVQKNGTVAHVPPPRPKRKASHPYPQKAPKNVLVPLQASMACQSSSVNSIAHGYPTWEEASVLVNNEVPGSMPSENEYNYLGVEADIGSKGVTTISNCSMNAFGSSPRATPSSELPNQGKQGSIHGIPDFSEVYGFIGSVFDPDSKDHVQKLKEMDPINFETVYFSLVYGMRWLGGGRDGWDCCLLPDACSQGSVCVHYLVLLLMRNLTLNLSNPEFEPIVSVLPHLLKGTKVWSVLVRAALSDIVEKFSALAIHCGESSRVHRSRKREVLGDRWPMMMLMDIEAHKSLDEMMIRGGAYLLDDAMMVFDEMPESNVITWMIVIARHVENGRSSWQRALKVYEWMNLRCWWYRRYNGKETPSKKIKSPVASDISLPGAFEFGTVVSNVEVGRVGDDESDDTRQARRPCLGVFGDSSYGWFDPAELIPFEENFAQKSMQTTSRSIIKTKEVLSSYDVHVKEVQVSPGTVISAE</sequence>
<dbReference type="PROSITE" id="PS51294">
    <property type="entry name" value="HTH_MYB"/>
    <property type="match status" value="1"/>
</dbReference>
<reference evidence="10" key="1">
    <citation type="submission" date="2018-01" db="EMBL/GenBank/DDBJ databases">
        <authorList>
            <person name="Mao J.F."/>
        </authorList>
    </citation>
    <scope>NUCLEOTIDE SEQUENCE</scope>
    <source>
        <strain evidence="10">Huo1</strain>
        <tissue evidence="10">Leaf</tissue>
    </source>
</reference>
<dbReference type="EMBL" id="PNBA02000001">
    <property type="protein sequence ID" value="KAG6437379.1"/>
    <property type="molecule type" value="Genomic_DNA"/>
</dbReference>